<dbReference type="InterPro" id="IPR027383">
    <property type="entry name" value="Znf_put"/>
</dbReference>
<feature type="compositionally biased region" description="Pro residues" evidence="7">
    <location>
        <begin position="110"/>
        <end position="120"/>
    </location>
</feature>
<dbReference type="InterPro" id="IPR041916">
    <property type="entry name" value="Anti_sigma_zinc_sf"/>
</dbReference>
<keyword evidence="4" id="KW-0805">Transcription regulation</keyword>
<gene>
    <name evidence="9" type="ORF">DFR68_101502</name>
</gene>
<feature type="region of interest" description="Disordered" evidence="7">
    <location>
        <begin position="58"/>
        <end position="131"/>
    </location>
</feature>
<dbReference type="GO" id="GO:0016989">
    <property type="term" value="F:sigma factor antagonist activity"/>
    <property type="evidence" value="ECO:0007669"/>
    <property type="project" value="TreeGrafter"/>
</dbReference>
<evidence type="ECO:0000256" key="1">
    <source>
        <dbReference type="ARBA" id="ARBA00004162"/>
    </source>
</evidence>
<keyword evidence="5" id="KW-0472">Membrane</keyword>
<dbReference type="EMBL" id="QQAZ01000001">
    <property type="protein sequence ID" value="RDI55668.1"/>
    <property type="molecule type" value="Genomic_DNA"/>
</dbReference>
<keyword evidence="10" id="KW-1185">Reference proteome</keyword>
<dbReference type="AlphaFoldDB" id="A0A370HEK1"/>
<reference evidence="9 10" key="1">
    <citation type="submission" date="2018-07" db="EMBL/GenBank/DDBJ databases">
        <title>Genomic Encyclopedia of Type Strains, Phase IV (KMG-IV): sequencing the most valuable type-strain genomes for metagenomic binning, comparative biology and taxonomic classification.</title>
        <authorList>
            <person name="Goeker M."/>
        </authorList>
    </citation>
    <scope>NUCLEOTIDE SEQUENCE [LARGE SCALE GENOMIC DNA]</scope>
    <source>
        <strain evidence="9 10">DSM 44952</strain>
    </source>
</reference>
<evidence type="ECO:0000256" key="3">
    <source>
        <dbReference type="ARBA" id="ARBA00022989"/>
    </source>
</evidence>
<name>A0A370HEK1_9NOCA</name>
<evidence type="ECO:0000256" key="7">
    <source>
        <dbReference type="SAM" id="MobiDB-lite"/>
    </source>
</evidence>
<sequence length="131" mass="14063">MTCSAPIRDLTAPYVLDSLPDHERQAFENHLGGCPSCGRDVAELRAAVVQMAVACAQKPAPGMRERVLDSIRATPQHPPEEPQPPPAAPRPARRWPVRIETEIVAATAAPIPPDAPPAANRPPGHPHRPHA</sequence>
<dbReference type="Proteomes" id="UP000255355">
    <property type="component" value="Unassembled WGS sequence"/>
</dbReference>
<feature type="domain" description="Putative zinc-finger" evidence="8">
    <location>
        <begin position="7"/>
        <end position="37"/>
    </location>
</feature>
<keyword evidence="6" id="KW-0804">Transcription</keyword>
<dbReference type="GO" id="GO:0006417">
    <property type="term" value="P:regulation of translation"/>
    <property type="evidence" value="ECO:0007669"/>
    <property type="project" value="TreeGrafter"/>
</dbReference>
<keyword evidence="3" id="KW-1133">Transmembrane helix</keyword>
<evidence type="ECO:0000259" key="8">
    <source>
        <dbReference type="Pfam" id="PF13490"/>
    </source>
</evidence>
<comment type="caution">
    <text evidence="9">The sequence shown here is derived from an EMBL/GenBank/DDBJ whole genome shotgun (WGS) entry which is preliminary data.</text>
</comment>
<protein>
    <submittedName>
        <fullName evidence="9">Putative zinc finger protein</fullName>
    </submittedName>
</protein>
<proteinExistence type="predicted"/>
<evidence type="ECO:0000256" key="2">
    <source>
        <dbReference type="ARBA" id="ARBA00022692"/>
    </source>
</evidence>
<keyword evidence="2" id="KW-0812">Transmembrane</keyword>
<evidence type="ECO:0000313" key="10">
    <source>
        <dbReference type="Proteomes" id="UP000255355"/>
    </source>
</evidence>
<dbReference type="PANTHER" id="PTHR37461:SF1">
    <property type="entry name" value="ANTI-SIGMA-K FACTOR RSKA"/>
    <property type="match status" value="1"/>
</dbReference>
<dbReference type="STRING" id="1210089.GCA_001613165_07689"/>
<dbReference type="Gene3D" id="1.10.10.1320">
    <property type="entry name" value="Anti-sigma factor, zinc-finger domain"/>
    <property type="match status" value="1"/>
</dbReference>
<dbReference type="PANTHER" id="PTHR37461">
    <property type="entry name" value="ANTI-SIGMA-K FACTOR RSKA"/>
    <property type="match status" value="1"/>
</dbReference>
<comment type="subcellular location">
    <subcellularLocation>
        <location evidence="1">Cell membrane</location>
        <topology evidence="1">Single-pass membrane protein</topology>
    </subcellularLocation>
</comment>
<dbReference type="InterPro" id="IPR051474">
    <property type="entry name" value="Anti-sigma-K/W_factor"/>
</dbReference>
<dbReference type="GO" id="GO:0005886">
    <property type="term" value="C:plasma membrane"/>
    <property type="evidence" value="ECO:0007669"/>
    <property type="project" value="UniProtKB-SubCell"/>
</dbReference>
<organism evidence="9 10">
    <name type="scientific">Nocardia mexicana</name>
    <dbReference type="NCBI Taxonomy" id="279262"/>
    <lineage>
        <taxon>Bacteria</taxon>
        <taxon>Bacillati</taxon>
        <taxon>Actinomycetota</taxon>
        <taxon>Actinomycetes</taxon>
        <taxon>Mycobacteriales</taxon>
        <taxon>Nocardiaceae</taxon>
        <taxon>Nocardia</taxon>
    </lineage>
</organism>
<evidence type="ECO:0000256" key="5">
    <source>
        <dbReference type="ARBA" id="ARBA00023136"/>
    </source>
</evidence>
<dbReference type="Pfam" id="PF13490">
    <property type="entry name" value="zf-HC2"/>
    <property type="match status" value="1"/>
</dbReference>
<evidence type="ECO:0000256" key="6">
    <source>
        <dbReference type="ARBA" id="ARBA00023163"/>
    </source>
</evidence>
<accession>A0A370HEK1</accession>
<evidence type="ECO:0000256" key="4">
    <source>
        <dbReference type="ARBA" id="ARBA00023015"/>
    </source>
</evidence>
<dbReference type="RefSeq" id="WP_084520434.1">
    <property type="nucleotide sequence ID" value="NZ_QQAZ01000001.1"/>
</dbReference>
<evidence type="ECO:0000313" key="9">
    <source>
        <dbReference type="EMBL" id="RDI55668.1"/>
    </source>
</evidence>